<dbReference type="Proteomes" id="UP000027586">
    <property type="component" value="Unassembled WGS sequence"/>
</dbReference>
<dbReference type="VEuPathDB" id="FungiDB:LCOR_04206.1"/>
<dbReference type="AlphaFoldDB" id="A0A068RSR5"/>
<reference evidence="1" key="1">
    <citation type="submission" date="2013-08" db="EMBL/GenBank/DDBJ databases">
        <title>Gene expansion shapes genome architecture in the human pathogen Lichtheimia corymbifera: an evolutionary genomics analysis in the ancient terrestrial Mucorales (Mucoromycotina).</title>
        <authorList>
            <person name="Schwartze V.U."/>
            <person name="Winter S."/>
            <person name="Shelest E."/>
            <person name="Marcet-Houben M."/>
            <person name="Horn F."/>
            <person name="Wehner S."/>
            <person name="Hoffmann K."/>
            <person name="Riege K."/>
            <person name="Sammeth M."/>
            <person name="Nowrousian M."/>
            <person name="Valiante V."/>
            <person name="Linde J."/>
            <person name="Jacobsen I.D."/>
            <person name="Marz M."/>
            <person name="Brakhage A.A."/>
            <person name="Gabaldon T."/>
            <person name="Bocker S."/>
            <person name="Voigt K."/>
        </authorList>
    </citation>
    <scope>NUCLEOTIDE SEQUENCE [LARGE SCALE GENOMIC DNA]</scope>
    <source>
        <strain evidence="1">FSU 9682</strain>
    </source>
</reference>
<keyword evidence="2" id="KW-1185">Reference proteome</keyword>
<comment type="caution">
    <text evidence="1">The sequence shown here is derived from an EMBL/GenBank/DDBJ whole genome shotgun (WGS) entry which is preliminary data.</text>
</comment>
<evidence type="ECO:0000313" key="1">
    <source>
        <dbReference type="EMBL" id="CDH52765.1"/>
    </source>
</evidence>
<accession>A0A068RSR5</accession>
<sequence length="107" mass="12380">MPRKNVLQGIQLTFIGNPYLLRCVIERVSKVSGANIWGKRPAWQSRLDASKIVQDLTSNEIDPNITICIVTDEKTFVHKKSKLKNAQVRTMRWLIEVLAHQREINRI</sequence>
<dbReference type="EMBL" id="CBTN010000014">
    <property type="protein sequence ID" value="CDH52765.1"/>
    <property type="molecule type" value="Genomic_DNA"/>
</dbReference>
<protein>
    <submittedName>
        <fullName evidence="1">Uncharacterized protein</fullName>
    </submittedName>
</protein>
<organism evidence="1 2">
    <name type="scientific">Lichtheimia corymbifera JMRC:FSU:9682</name>
    <dbReference type="NCBI Taxonomy" id="1263082"/>
    <lineage>
        <taxon>Eukaryota</taxon>
        <taxon>Fungi</taxon>
        <taxon>Fungi incertae sedis</taxon>
        <taxon>Mucoromycota</taxon>
        <taxon>Mucoromycotina</taxon>
        <taxon>Mucoromycetes</taxon>
        <taxon>Mucorales</taxon>
        <taxon>Lichtheimiaceae</taxon>
        <taxon>Lichtheimia</taxon>
    </lineage>
</organism>
<proteinExistence type="predicted"/>
<evidence type="ECO:0000313" key="2">
    <source>
        <dbReference type="Proteomes" id="UP000027586"/>
    </source>
</evidence>
<name>A0A068RSR5_9FUNG</name>
<gene>
    <name evidence="1" type="ORF">LCOR_04206.1</name>
</gene>